<dbReference type="Proteomes" id="UP001291623">
    <property type="component" value="Unassembled WGS sequence"/>
</dbReference>
<organism evidence="4 5">
    <name type="scientific">Anisodus tanguticus</name>
    <dbReference type="NCBI Taxonomy" id="243964"/>
    <lineage>
        <taxon>Eukaryota</taxon>
        <taxon>Viridiplantae</taxon>
        <taxon>Streptophyta</taxon>
        <taxon>Embryophyta</taxon>
        <taxon>Tracheophyta</taxon>
        <taxon>Spermatophyta</taxon>
        <taxon>Magnoliopsida</taxon>
        <taxon>eudicotyledons</taxon>
        <taxon>Gunneridae</taxon>
        <taxon>Pentapetalae</taxon>
        <taxon>asterids</taxon>
        <taxon>lamiids</taxon>
        <taxon>Solanales</taxon>
        <taxon>Solanaceae</taxon>
        <taxon>Solanoideae</taxon>
        <taxon>Hyoscyameae</taxon>
        <taxon>Anisodus</taxon>
    </lineage>
</organism>
<comment type="caution">
    <text evidence="4">The sequence shown here is derived from an EMBL/GenBank/DDBJ whole genome shotgun (WGS) entry which is preliminary data.</text>
</comment>
<feature type="compositionally biased region" description="Polar residues" evidence="2">
    <location>
        <begin position="21"/>
        <end position="31"/>
    </location>
</feature>
<keyword evidence="5" id="KW-1185">Reference proteome</keyword>
<feature type="region of interest" description="Disordered" evidence="2">
    <location>
        <begin position="18"/>
        <end position="51"/>
    </location>
</feature>
<dbReference type="PANTHER" id="PTHR23024:SF113">
    <property type="entry name" value="CARBOXYLESTERASE 8-RELATED"/>
    <property type="match status" value="1"/>
</dbReference>
<dbReference type="SUPFAM" id="SSF53474">
    <property type="entry name" value="alpha/beta-Hydrolases"/>
    <property type="match status" value="1"/>
</dbReference>
<protein>
    <recommendedName>
        <fullName evidence="3">Alpha/beta hydrolase fold-3 domain-containing protein</fullName>
    </recommendedName>
</protein>
<evidence type="ECO:0000313" key="5">
    <source>
        <dbReference type="Proteomes" id="UP001291623"/>
    </source>
</evidence>
<dbReference type="InterPro" id="IPR050466">
    <property type="entry name" value="Carboxylest/Gibb_receptor"/>
</dbReference>
<dbReference type="InterPro" id="IPR013094">
    <property type="entry name" value="AB_hydrolase_3"/>
</dbReference>
<dbReference type="Gene3D" id="3.40.50.1820">
    <property type="entry name" value="alpha/beta hydrolase"/>
    <property type="match status" value="1"/>
</dbReference>
<dbReference type="AlphaFoldDB" id="A0AAE1SM79"/>
<accession>A0AAE1SM79</accession>
<name>A0AAE1SM79_9SOLA</name>
<evidence type="ECO:0000256" key="1">
    <source>
        <dbReference type="ARBA" id="ARBA00010515"/>
    </source>
</evidence>
<dbReference type="GO" id="GO:0016787">
    <property type="term" value="F:hydrolase activity"/>
    <property type="evidence" value="ECO:0007669"/>
    <property type="project" value="InterPro"/>
</dbReference>
<dbReference type="EMBL" id="JAVYJV010000004">
    <property type="protein sequence ID" value="KAK4371942.1"/>
    <property type="molecule type" value="Genomic_DNA"/>
</dbReference>
<evidence type="ECO:0000259" key="3">
    <source>
        <dbReference type="Pfam" id="PF07859"/>
    </source>
</evidence>
<dbReference type="PANTHER" id="PTHR23024">
    <property type="entry name" value="ARYLACETAMIDE DEACETYLASE"/>
    <property type="match status" value="1"/>
</dbReference>
<dbReference type="InterPro" id="IPR029058">
    <property type="entry name" value="AB_hydrolase_fold"/>
</dbReference>
<proteinExistence type="inferred from homology"/>
<feature type="compositionally biased region" description="Polar residues" evidence="2">
    <location>
        <begin position="40"/>
        <end position="51"/>
    </location>
</feature>
<sequence length="340" mass="37604">MAEQKNIAATTTKDPYKFLNIAQNPDGSLTRTPPIPNVPSTPENNPNSPQQLISLSKDIPLNPTTNTFIRLFRPVSPPPNAKLPLILYFHGGGFVLFSVSSIVFHESCNAIAAQFPALIASVEYRLAPEHRLPAAYDDAMDAIKWAKDQAVNGGEPWLEELSDFSKVFLMGSSAGGNIVYNAGLRAVDLNLEPIKIRGLIINQAYFGGVERTESELKFPNDKVLPLHANDLMWSLALPEGADRDHEYSNPFINEVELKEKIGRLPRCLIRGYAGDPLVDRQKGFAKMLESHGVHVTPQFLETGHHAVEIFNPKYAQDLYDSIKDFVNSTCDGNYVGKSTM</sequence>
<gene>
    <name evidence="4" type="ORF">RND71_007326</name>
</gene>
<reference evidence="4" key="1">
    <citation type="submission" date="2023-12" db="EMBL/GenBank/DDBJ databases">
        <title>Genome assembly of Anisodus tanguticus.</title>
        <authorList>
            <person name="Wang Y.-J."/>
        </authorList>
    </citation>
    <scope>NUCLEOTIDE SEQUENCE</scope>
    <source>
        <strain evidence="4">KB-2021</strain>
        <tissue evidence="4">Leaf</tissue>
    </source>
</reference>
<feature type="domain" description="Alpha/beta hydrolase fold-3" evidence="3">
    <location>
        <begin position="86"/>
        <end position="307"/>
    </location>
</feature>
<dbReference type="Pfam" id="PF07859">
    <property type="entry name" value="Abhydrolase_3"/>
    <property type="match status" value="1"/>
</dbReference>
<evidence type="ECO:0000256" key="2">
    <source>
        <dbReference type="SAM" id="MobiDB-lite"/>
    </source>
</evidence>
<evidence type="ECO:0000313" key="4">
    <source>
        <dbReference type="EMBL" id="KAK4371942.1"/>
    </source>
</evidence>
<comment type="similarity">
    <text evidence="1">Belongs to the 'GDXG' lipolytic enzyme family.</text>
</comment>